<dbReference type="Gene3D" id="3.90.180.10">
    <property type="entry name" value="Medium-chain alcohol dehydrogenases, catalytic domain"/>
    <property type="match status" value="1"/>
</dbReference>
<dbReference type="InterPro" id="IPR013154">
    <property type="entry name" value="ADH-like_N"/>
</dbReference>
<dbReference type="Proteomes" id="UP000053989">
    <property type="component" value="Unassembled WGS sequence"/>
</dbReference>
<dbReference type="Pfam" id="PF00107">
    <property type="entry name" value="ADH_zinc_N"/>
    <property type="match status" value="1"/>
</dbReference>
<dbReference type="Pfam" id="PF08240">
    <property type="entry name" value="ADH_N"/>
    <property type="match status" value="1"/>
</dbReference>
<accession>A0A0C3A8I5</accession>
<dbReference type="PANTHER" id="PTHR45348:SF3">
    <property type="entry name" value="ENOYL REDUCTASE (ER) DOMAIN-CONTAINING PROTEIN"/>
    <property type="match status" value="1"/>
</dbReference>
<protein>
    <recommendedName>
        <fullName evidence="1">Enoyl reductase (ER) domain-containing protein</fullName>
    </recommendedName>
</protein>
<dbReference type="InterPro" id="IPR036291">
    <property type="entry name" value="NAD(P)-bd_dom_sf"/>
</dbReference>
<dbReference type="CDD" id="cd08249">
    <property type="entry name" value="enoyl_reductase_like"/>
    <property type="match status" value="1"/>
</dbReference>
<organism evidence="2 3">
    <name type="scientific">Scleroderma citrinum Foug A</name>
    <dbReference type="NCBI Taxonomy" id="1036808"/>
    <lineage>
        <taxon>Eukaryota</taxon>
        <taxon>Fungi</taxon>
        <taxon>Dikarya</taxon>
        <taxon>Basidiomycota</taxon>
        <taxon>Agaricomycotina</taxon>
        <taxon>Agaricomycetes</taxon>
        <taxon>Agaricomycetidae</taxon>
        <taxon>Boletales</taxon>
        <taxon>Sclerodermatineae</taxon>
        <taxon>Sclerodermataceae</taxon>
        <taxon>Scleroderma</taxon>
    </lineage>
</organism>
<feature type="domain" description="Enoyl reductase (ER)" evidence="1">
    <location>
        <begin position="17"/>
        <end position="360"/>
    </location>
</feature>
<reference evidence="2 3" key="1">
    <citation type="submission" date="2014-04" db="EMBL/GenBank/DDBJ databases">
        <authorList>
            <consortium name="DOE Joint Genome Institute"/>
            <person name="Kuo A."/>
            <person name="Kohler A."/>
            <person name="Nagy L.G."/>
            <person name="Floudas D."/>
            <person name="Copeland A."/>
            <person name="Barry K.W."/>
            <person name="Cichocki N."/>
            <person name="Veneault-Fourrey C."/>
            <person name="LaButti K."/>
            <person name="Lindquist E.A."/>
            <person name="Lipzen A."/>
            <person name="Lundell T."/>
            <person name="Morin E."/>
            <person name="Murat C."/>
            <person name="Sun H."/>
            <person name="Tunlid A."/>
            <person name="Henrissat B."/>
            <person name="Grigoriev I.V."/>
            <person name="Hibbett D.S."/>
            <person name="Martin F."/>
            <person name="Nordberg H.P."/>
            <person name="Cantor M.N."/>
            <person name="Hua S.X."/>
        </authorList>
    </citation>
    <scope>NUCLEOTIDE SEQUENCE [LARGE SCALE GENOMIC DNA]</scope>
    <source>
        <strain evidence="2 3">Foug A</strain>
    </source>
</reference>
<dbReference type="InParanoid" id="A0A0C3A8I5"/>
<evidence type="ECO:0000313" key="2">
    <source>
        <dbReference type="EMBL" id="KIM70028.1"/>
    </source>
</evidence>
<dbReference type="PANTHER" id="PTHR45348">
    <property type="entry name" value="HYPOTHETICAL OXIDOREDUCTASE (EUROFUNG)"/>
    <property type="match status" value="1"/>
</dbReference>
<name>A0A0C3A8I5_9AGAM</name>
<dbReference type="Gene3D" id="3.40.50.720">
    <property type="entry name" value="NAD(P)-binding Rossmann-like Domain"/>
    <property type="match status" value="1"/>
</dbReference>
<dbReference type="InterPro" id="IPR013149">
    <property type="entry name" value="ADH-like_C"/>
</dbReference>
<dbReference type="AlphaFoldDB" id="A0A0C3A8I5"/>
<reference evidence="3" key="2">
    <citation type="submission" date="2015-01" db="EMBL/GenBank/DDBJ databases">
        <title>Evolutionary Origins and Diversification of the Mycorrhizal Mutualists.</title>
        <authorList>
            <consortium name="DOE Joint Genome Institute"/>
            <consortium name="Mycorrhizal Genomics Consortium"/>
            <person name="Kohler A."/>
            <person name="Kuo A."/>
            <person name="Nagy L.G."/>
            <person name="Floudas D."/>
            <person name="Copeland A."/>
            <person name="Barry K.W."/>
            <person name="Cichocki N."/>
            <person name="Veneault-Fourrey C."/>
            <person name="LaButti K."/>
            <person name="Lindquist E.A."/>
            <person name="Lipzen A."/>
            <person name="Lundell T."/>
            <person name="Morin E."/>
            <person name="Murat C."/>
            <person name="Riley R."/>
            <person name="Ohm R."/>
            <person name="Sun H."/>
            <person name="Tunlid A."/>
            <person name="Henrissat B."/>
            <person name="Grigoriev I.V."/>
            <person name="Hibbett D.S."/>
            <person name="Martin F."/>
        </authorList>
    </citation>
    <scope>NUCLEOTIDE SEQUENCE [LARGE SCALE GENOMIC DNA]</scope>
    <source>
        <strain evidence="3">Foug A</strain>
    </source>
</reference>
<keyword evidence="3" id="KW-1185">Reference proteome</keyword>
<dbReference type="STRING" id="1036808.A0A0C3A8I5"/>
<dbReference type="SMART" id="SM00829">
    <property type="entry name" value="PKS_ER"/>
    <property type="match status" value="1"/>
</dbReference>
<dbReference type="SUPFAM" id="SSF51735">
    <property type="entry name" value="NAD(P)-binding Rossmann-fold domains"/>
    <property type="match status" value="1"/>
</dbReference>
<dbReference type="EMBL" id="KN822005">
    <property type="protein sequence ID" value="KIM70028.1"/>
    <property type="molecule type" value="Genomic_DNA"/>
</dbReference>
<dbReference type="OrthoDB" id="9992527at2759"/>
<proteinExistence type="predicted"/>
<evidence type="ECO:0000259" key="1">
    <source>
        <dbReference type="SMART" id="SM00829"/>
    </source>
</evidence>
<dbReference type="InterPro" id="IPR020843">
    <property type="entry name" value="ER"/>
</dbReference>
<sequence>MPTTTRTHTAIATIAKGVVESVQFPTSEPGPEEVVVKVAYSAIVAPDVYMVEGVLPISQEDYPVPLGISISGLVDAVGHGVTRLKEGDRVCAFTMLEQKSKGLQTKAVLHQTLCAQIPDDLTLEAAATIPDNFVTAFYTLFNELGLPPLKAFPVISAPPGADKPVLIYGAGATTGQYAIQLLKLAGYTNVIATASSHNHDYLRSLGARHTIDYRSPDMADQIIRAAGGKVELVMDCISAEGTLKRVAQVVQSNAKVALLLPVKEGDSVITESGRAWMELPPDRNPFEEGVEVIGVRTFLYQENEYLKERLMPEILAQLLKDGLIQPSRIRMFDQGTFLERALAALELMGSGKVSGEKVVVKVA</sequence>
<gene>
    <name evidence="2" type="ORF">SCLCIDRAFT_101364</name>
</gene>
<dbReference type="GO" id="GO:0016651">
    <property type="term" value="F:oxidoreductase activity, acting on NAD(P)H"/>
    <property type="evidence" value="ECO:0007669"/>
    <property type="project" value="InterPro"/>
</dbReference>
<dbReference type="HOGENOM" id="CLU_026673_16_5_1"/>
<dbReference type="SUPFAM" id="SSF50129">
    <property type="entry name" value="GroES-like"/>
    <property type="match status" value="1"/>
</dbReference>
<evidence type="ECO:0000313" key="3">
    <source>
        <dbReference type="Proteomes" id="UP000053989"/>
    </source>
</evidence>
<dbReference type="InterPro" id="IPR011032">
    <property type="entry name" value="GroES-like_sf"/>
</dbReference>
<dbReference type="InterPro" id="IPR047122">
    <property type="entry name" value="Trans-enoyl_RdTase-like"/>
</dbReference>